<dbReference type="Gene3D" id="1.10.287.950">
    <property type="entry name" value="Methyl-accepting chemotaxis protein"/>
    <property type="match status" value="1"/>
</dbReference>
<organism evidence="8 9">
    <name type="scientific">Pseudovibrio exalbescens</name>
    <dbReference type="NCBI Taxonomy" id="197461"/>
    <lineage>
        <taxon>Bacteria</taxon>
        <taxon>Pseudomonadati</taxon>
        <taxon>Pseudomonadota</taxon>
        <taxon>Alphaproteobacteria</taxon>
        <taxon>Hyphomicrobiales</taxon>
        <taxon>Stappiaceae</taxon>
        <taxon>Pseudovibrio</taxon>
    </lineage>
</organism>
<dbReference type="PROSITE" id="PS50111">
    <property type="entry name" value="CHEMOTAXIS_TRANSDUC_2"/>
    <property type="match status" value="1"/>
</dbReference>
<comment type="caution">
    <text evidence="8">The sequence shown here is derived from an EMBL/GenBank/DDBJ whole genome shotgun (WGS) entry which is preliminary data.</text>
</comment>
<evidence type="ECO:0000256" key="4">
    <source>
        <dbReference type="ARBA" id="ARBA00029447"/>
    </source>
</evidence>
<dbReference type="InterPro" id="IPR000727">
    <property type="entry name" value="T_SNARE_dom"/>
</dbReference>
<dbReference type="InterPro" id="IPR004090">
    <property type="entry name" value="Chemotax_Me-accpt_rcpt"/>
</dbReference>
<reference evidence="8 9" key="1">
    <citation type="submission" date="2016-03" db="EMBL/GenBank/DDBJ databases">
        <title>Genome sequence of Nesiotobacter sp. nov., a moderately halophilic alphaproteobacterium isolated from the Yellow Sea, China.</title>
        <authorList>
            <person name="Zhang G."/>
            <person name="Zhang R."/>
        </authorList>
    </citation>
    <scope>NUCLEOTIDE SEQUENCE [LARGE SCALE GENOMIC DNA]</scope>
    <source>
        <strain evidence="8 9">WB1-6</strain>
    </source>
</reference>
<dbReference type="EMBL" id="LVVZ01000005">
    <property type="protein sequence ID" value="OKL45585.1"/>
    <property type="molecule type" value="Genomic_DNA"/>
</dbReference>
<dbReference type="GO" id="GO:0004888">
    <property type="term" value="F:transmembrane signaling receptor activity"/>
    <property type="evidence" value="ECO:0007669"/>
    <property type="project" value="InterPro"/>
</dbReference>
<sequence length="428" mass="45627">MALLGEGAPLIRKVLPRVLDRFYEHVQYFPETARFFNSKEHIEHAKSKQAEHWSFLARGDLGDEYFESVRRIGEVHNRLGMAPRYYIGAYNYLSSAICEELDRERRGLFAGKSGSYLDTLKTIVIKVTFLDMDVALEVYEEAKARDRTKLLQDLADQFQEKVGSVARCVAEESDVLKVSSGELEGAAAQTADISGRVDAASNTASSNVASVDEATEELAQAIAEISMQVTRAAQTADAAVAASETAIQRVGALTNAANEIGDIIELINKISSQTHLLALNATIEAARAGEAGKGFSVVAHEVKSLAEQTSSATVQISSQVSEIQEATRNARESMEEIASTISNMNAISAAISGAVEEQGAATQGIAQNISAAAAGTADVSSGIAEVHRAAASTDMTAQSVLKSADLLSNHAAQLEASLTDFLDHLAEC</sequence>
<evidence type="ECO:0000259" key="7">
    <source>
        <dbReference type="PROSITE" id="PS50192"/>
    </source>
</evidence>
<dbReference type="Gene3D" id="1.10.490.10">
    <property type="entry name" value="Globins"/>
    <property type="match status" value="1"/>
</dbReference>
<dbReference type="Proteomes" id="UP000185783">
    <property type="component" value="Unassembled WGS sequence"/>
</dbReference>
<dbReference type="PROSITE" id="PS50192">
    <property type="entry name" value="T_SNARE"/>
    <property type="match status" value="1"/>
</dbReference>
<keyword evidence="2" id="KW-0997">Cell inner membrane</keyword>
<dbReference type="InterPro" id="IPR039379">
    <property type="entry name" value="Protoglobin_sensor_dom"/>
</dbReference>
<dbReference type="GO" id="GO:0006935">
    <property type="term" value="P:chemotaxis"/>
    <property type="evidence" value="ECO:0007669"/>
    <property type="project" value="InterPro"/>
</dbReference>
<dbReference type="Pfam" id="PF11563">
    <property type="entry name" value="Protoglobin"/>
    <property type="match status" value="1"/>
</dbReference>
<dbReference type="AlphaFoldDB" id="A0A1U7JLJ6"/>
<dbReference type="InterPro" id="IPR044398">
    <property type="entry name" value="Globin-sensor_dom"/>
</dbReference>
<dbReference type="PRINTS" id="PR00260">
    <property type="entry name" value="CHEMTRNSDUCR"/>
</dbReference>
<feature type="domain" description="Methyl-accepting transducer" evidence="6">
    <location>
        <begin position="172"/>
        <end position="408"/>
    </location>
</feature>
<dbReference type="PANTHER" id="PTHR32089">
    <property type="entry name" value="METHYL-ACCEPTING CHEMOTAXIS PROTEIN MCPB"/>
    <property type="match status" value="1"/>
</dbReference>
<evidence type="ECO:0000256" key="5">
    <source>
        <dbReference type="PROSITE-ProRule" id="PRU00284"/>
    </source>
</evidence>
<evidence type="ECO:0000259" key="6">
    <source>
        <dbReference type="PROSITE" id="PS50111"/>
    </source>
</evidence>
<dbReference type="SUPFAM" id="SSF58104">
    <property type="entry name" value="Methyl-accepting chemotaxis protein (MCP) signaling domain"/>
    <property type="match status" value="1"/>
</dbReference>
<evidence type="ECO:0000256" key="3">
    <source>
        <dbReference type="ARBA" id="ARBA00023224"/>
    </source>
</evidence>
<dbReference type="SUPFAM" id="SSF46458">
    <property type="entry name" value="Globin-like"/>
    <property type="match status" value="1"/>
</dbReference>
<dbReference type="SMART" id="SM00283">
    <property type="entry name" value="MA"/>
    <property type="match status" value="1"/>
</dbReference>
<dbReference type="STRING" id="197461.A3843_02245"/>
<dbReference type="GO" id="GO:0005886">
    <property type="term" value="C:plasma membrane"/>
    <property type="evidence" value="ECO:0007669"/>
    <property type="project" value="UniProtKB-SubCell"/>
</dbReference>
<dbReference type="Pfam" id="PF00015">
    <property type="entry name" value="MCPsignal"/>
    <property type="match status" value="1"/>
</dbReference>
<dbReference type="GO" id="GO:0019825">
    <property type="term" value="F:oxygen binding"/>
    <property type="evidence" value="ECO:0007669"/>
    <property type="project" value="InterPro"/>
</dbReference>
<accession>A0A1U7JLJ6</accession>
<keyword evidence="2" id="KW-0472">Membrane</keyword>
<evidence type="ECO:0000313" key="9">
    <source>
        <dbReference type="Proteomes" id="UP000185783"/>
    </source>
</evidence>
<dbReference type="GO" id="GO:0020037">
    <property type="term" value="F:heme binding"/>
    <property type="evidence" value="ECO:0007669"/>
    <property type="project" value="InterPro"/>
</dbReference>
<evidence type="ECO:0000256" key="1">
    <source>
        <dbReference type="ARBA" id="ARBA00004429"/>
    </source>
</evidence>
<dbReference type="InterPro" id="IPR004089">
    <property type="entry name" value="MCPsignal_dom"/>
</dbReference>
<protein>
    <recommendedName>
        <fullName evidence="10">Chemotaxis protein</fullName>
    </recommendedName>
</protein>
<dbReference type="InterPro" id="IPR009050">
    <property type="entry name" value="Globin-like_sf"/>
</dbReference>
<keyword evidence="2" id="KW-1003">Cell membrane</keyword>
<name>A0A1U7JLJ6_9HYPH</name>
<gene>
    <name evidence="8" type="ORF">A3843_02245</name>
</gene>
<evidence type="ECO:0000313" key="8">
    <source>
        <dbReference type="EMBL" id="OKL45585.1"/>
    </source>
</evidence>
<evidence type="ECO:0008006" key="10">
    <source>
        <dbReference type="Google" id="ProtNLM"/>
    </source>
</evidence>
<keyword evidence="9" id="KW-1185">Reference proteome</keyword>
<comment type="similarity">
    <text evidence="4">Belongs to the methyl-accepting chemotaxis (MCP) protein family.</text>
</comment>
<dbReference type="PANTHER" id="PTHR32089:SF112">
    <property type="entry name" value="LYSOZYME-LIKE PROTEIN-RELATED"/>
    <property type="match status" value="1"/>
</dbReference>
<dbReference type="InterPro" id="IPR012292">
    <property type="entry name" value="Globin/Proto"/>
</dbReference>
<feature type="domain" description="T-SNARE coiled-coil homology" evidence="7">
    <location>
        <begin position="324"/>
        <end position="386"/>
    </location>
</feature>
<comment type="subcellular location">
    <subcellularLocation>
        <location evidence="1">Cell inner membrane</location>
        <topology evidence="1">Multi-pass membrane protein</topology>
    </subcellularLocation>
</comment>
<dbReference type="GO" id="GO:0007165">
    <property type="term" value="P:signal transduction"/>
    <property type="evidence" value="ECO:0007669"/>
    <property type="project" value="UniProtKB-KW"/>
</dbReference>
<proteinExistence type="inferred from homology"/>
<dbReference type="CDD" id="cd01068">
    <property type="entry name" value="globin_sensor"/>
    <property type="match status" value="1"/>
</dbReference>
<evidence type="ECO:0000256" key="2">
    <source>
        <dbReference type="ARBA" id="ARBA00022519"/>
    </source>
</evidence>
<keyword evidence="3 5" id="KW-0807">Transducer</keyword>